<gene>
    <name evidence="2" type="ORF">NDU88_002104</name>
</gene>
<sequence>MLRHVQQGDCYIPGKPRLRIVLFATIPAASSPALLGLSTQGPRTGHPSVAAAVAVALARRRDRRVIHPLAAYSGVESGVPSAGASLTDGGSDTLFNKPPSQQPEGERTEQSDVNAIYAGAQNPFGGSSRHAIRECTYIDVRSLRFLRR</sequence>
<name>A0AAV7Q500_PLEWA</name>
<evidence type="ECO:0000313" key="3">
    <source>
        <dbReference type="Proteomes" id="UP001066276"/>
    </source>
</evidence>
<protein>
    <submittedName>
        <fullName evidence="2">Uncharacterized protein</fullName>
    </submittedName>
</protein>
<evidence type="ECO:0000313" key="2">
    <source>
        <dbReference type="EMBL" id="KAJ1135666.1"/>
    </source>
</evidence>
<dbReference type="AlphaFoldDB" id="A0AAV7Q500"/>
<evidence type="ECO:0000256" key="1">
    <source>
        <dbReference type="SAM" id="MobiDB-lite"/>
    </source>
</evidence>
<keyword evidence="3" id="KW-1185">Reference proteome</keyword>
<feature type="compositionally biased region" description="Polar residues" evidence="1">
    <location>
        <begin position="88"/>
        <end position="103"/>
    </location>
</feature>
<reference evidence="2" key="1">
    <citation type="journal article" date="2022" name="bioRxiv">
        <title>Sequencing and chromosome-scale assembly of the giantPleurodeles waltlgenome.</title>
        <authorList>
            <person name="Brown T."/>
            <person name="Elewa A."/>
            <person name="Iarovenko S."/>
            <person name="Subramanian E."/>
            <person name="Araus A.J."/>
            <person name="Petzold A."/>
            <person name="Susuki M."/>
            <person name="Suzuki K.-i.T."/>
            <person name="Hayashi T."/>
            <person name="Toyoda A."/>
            <person name="Oliveira C."/>
            <person name="Osipova E."/>
            <person name="Leigh N.D."/>
            <person name="Simon A."/>
            <person name="Yun M.H."/>
        </authorList>
    </citation>
    <scope>NUCLEOTIDE SEQUENCE</scope>
    <source>
        <strain evidence="2">20211129_DDA</strain>
        <tissue evidence="2">Liver</tissue>
    </source>
</reference>
<dbReference type="Proteomes" id="UP001066276">
    <property type="component" value="Chromosome 6"/>
</dbReference>
<dbReference type="EMBL" id="JANPWB010000010">
    <property type="protein sequence ID" value="KAJ1135666.1"/>
    <property type="molecule type" value="Genomic_DNA"/>
</dbReference>
<comment type="caution">
    <text evidence="2">The sequence shown here is derived from an EMBL/GenBank/DDBJ whole genome shotgun (WGS) entry which is preliminary data.</text>
</comment>
<accession>A0AAV7Q500</accession>
<organism evidence="2 3">
    <name type="scientific">Pleurodeles waltl</name>
    <name type="common">Iberian ribbed newt</name>
    <dbReference type="NCBI Taxonomy" id="8319"/>
    <lineage>
        <taxon>Eukaryota</taxon>
        <taxon>Metazoa</taxon>
        <taxon>Chordata</taxon>
        <taxon>Craniata</taxon>
        <taxon>Vertebrata</taxon>
        <taxon>Euteleostomi</taxon>
        <taxon>Amphibia</taxon>
        <taxon>Batrachia</taxon>
        <taxon>Caudata</taxon>
        <taxon>Salamandroidea</taxon>
        <taxon>Salamandridae</taxon>
        <taxon>Pleurodelinae</taxon>
        <taxon>Pleurodeles</taxon>
    </lineage>
</organism>
<feature type="region of interest" description="Disordered" evidence="1">
    <location>
        <begin position="75"/>
        <end position="110"/>
    </location>
</feature>
<proteinExistence type="predicted"/>